<dbReference type="NCBIfam" id="TIGR01044">
    <property type="entry name" value="rplV_bact"/>
    <property type="match status" value="1"/>
</dbReference>
<dbReference type="PANTHER" id="PTHR13501">
    <property type="entry name" value="CHLOROPLAST 50S RIBOSOMAL PROTEIN L22-RELATED"/>
    <property type="match status" value="1"/>
</dbReference>
<evidence type="ECO:0000256" key="5">
    <source>
        <dbReference type="ARBA" id="ARBA00023274"/>
    </source>
</evidence>
<dbReference type="EMBL" id="CP121689">
    <property type="protein sequence ID" value="WZL76702.1"/>
    <property type="molecule type" value="Genomic_DNA"/>
</dbReference>
<evidence type="ECO:0000256" key="10">
    <source>
        <dbReference type="RuleBase" id="RU004008"/>
    </source>
</evidence>
<keyword evidence="2 7" id="KW-0699">rRNA-binding</keyword>
<evidence type="ECO:0000256" key="1">
    <source>
        <dbReference type="ARBA" id="ARBA00009451"/>
    </source>
</evidence>
<dbReference type="InterPro" id="IPR047867">
    <property type="entry name" value="Ribosomal_uL22_bac/org-type"/>
</dbReference>
<evidence type="ECO:0000256" key="8">
    <source>
        <dbReference type="RuleBase" id="RU004005"/>
    </source>
</evidence>
<evidence type="ECO:0000313" key="11">
    <source>
        <dbReference type="EMBL" id="WZL76702.1"/>
    </source>
</evidence>
<evidence type="ECO:0000313" key="12">
    <source>
        <dbReference type="Proteomes" id="UP001461341"/>
    </source>
</evidence>
<evidence type="ECO:0000256" key="7">
    <source>
        <dbReference type="HAMAP-Rule" id="MF_01331"/>
    </source>
</evidence>
<evidence type="ECO:0000256" key="9">
    <source>
        <dbReference type="RuleBase" id="RU004006"/>
    </source>
</evidence>
<dbReference type="PANTHER" id="PTHR13501:SF8">
    <property type="entry name" value="LARGE RIBOSOMAL SUBUNIT PROTEIN UL22M"/>
    <property type="match status" value="1"/>
</dbReference>
<evidence type="ECO:0000256" key="3">
    <source>
        <dbReference type="ARBA" id="ARBA00022884"/>
    </source>
</evidence>
<dbReference type="InterPro" id="IPR005727">
    <property type="entry name" value="Ribosomal_uL22_bac/chlpt-type"/>
</dbReference>
<protein>
    <recommendedName>
        <fullName evidence="6 7">Large ribosomal subunit protein uL22</fullName>
    </recommendedName>
</protein>
<dbReference type="SUPFAM" id="SSF54843">
    <property type="entry name" value="Ribosomal protein L22"/>
    <property type="match status" value="1"/>
</dbReference>
<reference evidence="11 12" key="1">
    <citation type="submission" date="2023-03" db="EMBL/GenBank/DDBJ databases">
        <title>Novel Species.</title>
        <authorList>
            <person name="Ma S."/>
        </authorList>
    </citation>
    <scope>NUCLEOTIDE SEQUENCE [LARGE SCALE GENOMIC DNA]</scope>
    <source>
        <strain evidence="11 12">B11</strain>
    </source>
</reference>
<dbReference type="InterPro" id="IPR018260">
    <property type="entry name" value="Ribosomal_uL22_CS"/>
</dbReference>
<dbReference type="Pfam" id="PF00237">
    <property type="entry name" value="Ribosomal_L22"/>
    <property type="match status" value="1"/>
</dbReference>
<comment type="function">
    <text evidence="7 10">This protein binds specifically to 23S rRNA; its binding is stimulated by other ribosomal proteins, e.g., L4, L17, and L20. It is important during the early stages of 50S assembly. It makes multiple contacts with different domains of the 23S rRNA in the assembled 50S subunit and ribosome.</text>
</comment>
<keyword evidence="5 7" id="KW-0687">Ribonucleoprotein</keyword>
<dbReference type="PROSITE" id="PS00464">
    <property type="entry name" value="RIBOSOMAL_L22"/>
    <property type="match status" value="1"/>
</dbReference>
<comment type="similarity">
    <text evidence="1 7 8">Belongs to the universal ribosomal protein uL22 family.</text>
</comment>
<dbReference type="InterPro" id="IPR001063">
    <property type="entry name" value="Ribosomal_uL22"/>
</dbReference>
<dbReference type="CDD" id="cd00336">
    <property type="entry name" value="Ribosomal_L22"/>
    <property type="match status" value="1"/>
</dbReference>
<dbReference type="HAMAP" id="MF_01331_B">
    <property type="entry name" value="Ribosomal_uL22_B"/>
    <property type="match status" value="1"/>
</dbReference>
<sequence>MEVRAVARHVRISPRKARQAVNLIKGKSAQEALSILSFIPKKSARLVKKVLQSAIANAENNWNLDVEKLIVSRAYVDTGPTMKRVRPRAMGRADIIRKRTSHITVYVAEAEEGR</sequence>
<accession>A0ABZ2YD09</accession>
<proteinExistence type="inferred from homology"/>
<dbReference type="GO" id="GO:0005840">
    <property type="term" value="C:ribosome"/>
    <property type="evidence" value="ECO:0007669"/>
    <property type="project" value="UniProtKB-KW"/>
</dbReference>
<keyword evidence="12" id="KW-1185">Reference proteome</keyword>
<keyword evidence="3 7" id="KW-0694">RNA-binding</keyword>
<dbReference type="Gene3D" id="3.90.470.10">
    <property type="entry name" value="Ribosomal protein L22/L17"/>
    <property type="match status" value="1"/>
</dbReference>
<evidence type="ECO:0000256" key="2">
    <source>
        <dbReference type="ARBA" id="ARBA00022730"/>
    </source>
</evidence>
<comment type="subunit">
    <text evidence="7 9">Part of the 50S ribosomal subunit.</text>
</comment>
<evidence type="ECO:0000256" key="6">
    <source>
        <dbReference type="ARBA" id="ARBA00035207"/>
    </source>
</evidence>
<dbReference type="InterPro" id="IPR036394">
    <property type="entry name" value="Ribosomal_uL22_sf"/>
</dbReference>
<dbReference type="Proteomes" id="UP001461341">
    <property type="component" value="Chromosome"/>
</dbReference>
<dbReference type="RefSeq" id="WP_369018866.1">
    <property type="nucleotide sequence ID" value="NZ_CP121689.1"/>
</dbReference>
<comment type="function">
    <text evidence="7">The globular domain of the protein is located near the polypeptide exit tunnel on the outside of the subunit, while an extended beta-hairpin is found that lines the wall of the exit tunnel in the center of the 70S ribosome.</text>
</comment>
<keyword evidence="4 7" id="KW-0689">Ribosomal protein</keyword>
<organism evidence="11 12">
    <name type="scientific">Thermatribacter velox</name>
    <dbReference type="NCBI Taxonomy" id="3039681"/>
    <lineage>
        <taxon>Bacteria</taxon>
        <taxon>Pseudomonadati</taxon>
        <taxon>Atribacterota</taxon>
        <taxon>Atribacteria</taxon>
        <taxon>Atribacterales</taxon>
        <taxon>Thermatribacteraceae</taxon>
        <taxon>Thermatribacter</taxon>
    </lineage>
</organism>
<evidence type="ECO:0000256" key="4">
    <source>
        <dbReference type="ARBA" id="ARBA00022980"/>
    </source>
</evidence>
<name>A0ABZ2YD09_9BACT</name>
<gene>
    <name evidence="7 11" type="primary">rplV</name>
    <name evidence="11" type="ORF">QBE54_02910</name>
</gene>